<accession>A0A934S137</accession>
<dbReference type="InterPro" id="IPR050570">
    <property type="entry name" value="Cell_wall_metabolism_enzyme"/>
</dbReference>
<dbReference type="PANTHER" id="PTHR21666">
    <property type="entry name" value="PEPTIDASE-RELATED"/>
    <property type="match status" value="1"/>
</dbReference>
<feature type="domain" description="M23ase beta-sheet core" evidence="1">
    <location>
        <begin position="76"/>
        <end position="181"/>
    </location>
</feature>
<protein>
    <submittedName>
        <fullName evidence="2">M23 family metallopeptidase</fullName>
    </submittedName>
</protein>
<dbReference type="Proteomes" id="UP000617628">
    <property type="component" value="Unassembled WGS sequence"/>
</dbReference>
<gene>
    <name evidence="2" type="ORF">JIN87_09850</name>
</gene>
<dbReference type="SUPFAM" id="SSF51261">
    <property type="entry name" value="Duplicated hybrid motif"/>
    <property type="match status" value="1"/>
</dbReference>
<dbReference type="Pfam" id="PF01551">
    <property type="entry name" value="Peptidase_M23"/>
    <property type="match status" value="1"/>
</dbReference>
<dbReference type="Gene3D" id="2.70.70.10">
    <property type="entry name" value="Glucose Permease (Domain IIA)"/>
    <property type="match status" value="1"/>
</dbReference>
<reference evidence="2" key="1">
    <citation type="submission" date="2021-01" db="EMBL/GenBank/DDBJ databases">
        <title>Modified the classification status of verrucomicrobia.</title>
        <authorList>
            <person name="Feng X."/>
        </authorList>
    </citation>
    <scope>NUCLEOTIDE SEQUENCE</scope>
    <source>
        <strain evidence="2">KCTC 13126</strain>
    </source>
</reference>
<sequence length="343" mass="38694">MTFRRDFRVSFAVLLAMVSVAWGHANGAFRLGPHYWPTPNPAFLHHGKMEGVLQPTVSGRITSGLFGCVRNSGHRFHEGIDLRAIARDRRNEATDPIFAFDEGVVRYVNRTAGNSSYGRYIVIEHPKIAPGFISLYAHLSTVPEGIVEGVKVSGGQEIAIMGRSAGGYSIPRSRAHLHFELGFWLGPRFQRWYDQQPYDSKNEHGAFNGMNIIGLDTWELCGALRRGEAASAWEYIMSEQIAVEAFVRDTQIPDLLKVNPHLMENSVIPADHVGWRVELTWYGLPTRFKALTESEMSGYERWLTVEALRPDLIEDKLCLDLTRRNYGGAGTKVNNLMKRMFVK</sequence>
<evidence type="ECO:0000313" key="2">
    <source>
        <dbReference type="EMBL" id="MBK1877173.1"/>
    </source>
</evidence>
<evidence type="ECO:0000313" key="3">
    <source>
        <dbReference type="Proteomes" id="UP000617628"/>
    </source>
</evidence>
<dbReference type="PANTHER" id="PTHR21666:SF270">
    <property type="entry name" value="MUREIN HYDROLASE ACTIVATOR ENVC"/>
    <property type="match status" value="1"/>
</dbReference>
<name>A0A934S137_9BACT</name>
<comment type="caution">
    <text evidence="2">The sequence shown here is derived from an EMBL/GenBank/DDBJ whole genome shotgun (WGS) entry which is preliminary data.</text>
</comment>
<evidence type="ECO:0000259" key="1">
    <source>
        <dbReference type="Pfam" id="PF01551"/>
    </source>
</evidence>
<organism evidence="2 3">
    <name type="scientific">Pelagicoccus mobilis</name>
    <dbReference type="NCBI Taxonomy" id="415221"/>
    <lineage>
        <taxon>Bacteria</taxon>
        <taxon>Pseudomonadati</taxon>
        <taxon>Verrucomicrobiota</taxon>
        <taxon>Opitutia</taxon>
        <taxon>Puniceicoccales</taxon>
        <taxon>Pelagicoccaceae</taxon>
        <taxon>Pelagicoccus</taxon>
    </lineage>
</organism>
<dbReference type="RefSeq" id="WP_200355385.1">
    <property type="nucleotide sequence ID" value="NZ_JAENIL010000015.1"/>
</dbReference>
<proteinExistence type="predicted"/>
<dbReference type="InterPro" id="IPR016047">
    <property type="entry name" value="M23ase_b-sheet_dom"/>
</dbReference>
<dbReference type="AlphaFoldDB" id="A0A934S137"/>
<keyword evidence="3" id="KW-1185">Reference proteome</keyword>
<dbReference type="GO" id="GO:0004222">
    <property type="term" value="F:metalloendopeptidase activity"/>
    <property type="evidence" value="ECO:0007669"/>
    <property type="project" value="TreeGrafter"/>
</dbReference>
<dbReference type="InterPro" id="IPR011055">
    <property type="entry name" value="Dup_hybrid_motif"/>
</dbReference>
<dbReference type="EMBL" id="JAENIL010000015">
    <property type="protein sequence ID" value="MBK1877173.1"/>
    <property type="molecule type" value="Genomic_DNA"/>
</dbReference>
<dbReference type="CDD" id="cd12797">
    <property type="entry name" value="M23_peptidase"/>
    <property type="match status" value="1"/>
</dbReference>